<dbReference type="AlphaFoldDB" id="A0A8K0C3F8"/>
<evidence type="ECO:0000256" key="13">
    <source>
        <dbReference type="PIRSR" id="PIRSR602401-1"/>
    </source>
</evidence>
<dbReference type="Gene3D" id="1.10.630.10">
    <property type="entry name" value="Cytochrome P450"/>
    <property type="match status" value="2"/>
</dbReference>
<dbReference type="PANTHER" id="PTHR24292:SF100">
    <property type="entry name" value="CYTOCHROME P450 6A16, ISOFORM B-RELATED"/>
    <property type="match status" value="1"/>
</dbReference>
<accession>A0A8K0C3F8</accession>
<dbReference type="PRINTS" id="PR00385">
    <property type="entry name" value="P450"/>
</dbReference>
<evidence type="ECO:0000256" key="15">
    <source>
        <dbReference type="SAM" id="Phobius"/>
    </source>
</evidence>
<keyword evidence="9 14" id="KW-0560">Oxidoreductase</keyword>
<comment type="caution">
    <text evidence="16">The sequence shown here is derived from an EMBL/GenBank/DDBJ whole genome shotgun (WGS) entry which is preliminary data.</text>
</comment>
<evidence type="ECO:0000256" key="9">
    <source>
        <dbReference type="ARBA" id="ARBA00023002"/>
    </source>
</evidence>
<keyword evidence="15" id="KW-0812">Transmembrane</keyword>
<dbReference type="PROSITE" id="PS00086">
    <property type="entry name" value="CYTOCHROME_P450"/>
    <property type="match status" value="1"/>
</dbReference>
<comment type="similarity">
    <text evidence="4 14">Belongs to the cytochrome P450 family.</text>
</comment>
<keyword evidence="11 14" id="KW-0503">Monooxygenase</keyword>
<dbReference type="InterPro" id="IPR002401">
    <property type="entry name" value="Cyt_P450_E_grp-I"/>
</dbReference>
<dbReference type="CDD" id="cd11056">
    <property type="entry name" value="CYP6-like"/>
    <property type="match status" value="1"/>
</dbReference>
<organism evidence="16 17">
    <name type="scientific">Ignelater luminosus</name>
    <name type="common">Cucubano</name>
    <name type="synonym">Pyrophorus luminosus</name>
    <dbReference type="NCBI Taxonomy" id="2038154"/>
    <lineage>
        <taxon>Eukaryota</taxon>
        <taxon>Metazoa</taxon>
        <taxon>Ecdysozoa</taxon>
        <taxon>Arthropoda</taxon>
        <taxon>Hexapoda</taxon>
        <taxon>Insecta</taxon>
        <taxon>Pterygota</taxon>
        <taxon>Neoptera</taxon>
        <taxon>Endopterygota</taxon>
        <taxon>Coleoptera</taxon>
        <taxon>Polyphaga</taxon>
        <taxon>Elateriformia</taxon>
        <taxon>Elateroidea</taxon>
        <taxon>Elateridae</taxon>
        <taxon>Agrypninae</taxon>
        <taxon>Pyrophorini</taxon>
        <taxon>Ignelater</taxon>
    </lineage>
</organism>
<proteinExistence type="inferred from homology"/>
<keyword evidence="6 13" id="KW-0479">Metal-binding</keyword>
<evidence type="ECO:0000256" key="1">
    <source>
        <dbReference type="ARBA" id="ARBA00001971"/>
    </source>
</evidence>
<evidence type="ECO:0000256" key="3">
    <source>
        <dbReference type="ARBA" id="ARBA00004406"/>
    </source>
</evidence>
<dbReference type="GO" id="GO:0020037">
    <property type="term" value="F:heme binding"/>
    <property type="evidence" value="ECO:0007669"/>
    <property type="project" value="InterPro"/>
</dbReference>
<evidence type="ECO:0000256" key="11">
    <source>
        <dbReference type="ARBA" id="ARBA00023033"/>
    </source>
</evidence>
<evidence type="ECO:0000256" key="7">
    <source>
        <dbReference type="ARBA" id="ARBA00022824"/>
    </source>
</evidence>
<feature type="binding site" description="axial binding residue" evidence="13">
    <location>
        <position position="338"/>
    </location>
    <ligand>
        <name>heme</name>
        <dbReference type="ChEBI" id="CHEBI:30413"/>
    </ligand>
    <ligandPart>
        <name>Fe</name>
        <dbReference type="ChEBI" id="CHEBI:18248"/>
    </ligandPart>
</feature>
<evidence type="ECO:0008006" key="18">
    <source>
        <dbReference type="Google" id="ProtNLM"/>
    </source>
</evidence>
<reference evidence="16" key="1">
    <citation type="submission" date="2019-08" db="EMBL/GenBank/DDBJ databases">
        <title>The genome of the North American firefly Photinus pyralis.</title>
        <authorList>
            <consortium name="Photinus pyralis genome working group"/>
            <person name="Fallon T.R."/>
            <person name="Sander Lower S.E."/>
            <person name="Weng J.-K."/>
        </authorList>
    </citation>
    <scope>NUCLEOTIDE SEQUENCE</scope>
    <source>
        <strain evidence="16">TRF0915ILg1</strain>
        <tissue evidence="16">Whole body</tissue>
    </source>
</reference>
<evidence type="ECO:0000256" key="12">
    <source>
        <dbReference type="ARBA" id="ARBA00023136"/>
    </source>
</evidence>
<comment type="subcellular location">
    <subcellularLocation>
        <location evidence="3">Endoplasmic reticulum membrane</location>
        <topology evidence="3">Peripheral membrane protein</topology>
    </subcellularLocation>
    <subcellularLocation>
        <location evidence="2">Microsome membrane</location>
        <topology evidence="2">Peripheral membrane protein</topology>
    </subcellularLocation>
</comment>
<evidence type="ECO:0000256" key="2">
    <source>
        <dbReference type="ARBA" id="ARBA00004174"/>
    </source>
</evidence>
<evidence type="ECO:0000256" key="4">
    <source>
        <dbReference type="ARBA" id="ARBA00010617"/>
    </source>
</evidence>
<keyword evidence="17" id="KW-1185">Reference proteome</keyword>
<name>A0A8K0C3F8_IGNLU</name>
<dbReference type="PRINTS" id="PR00463">
    <property type="entry name" value="EP450I"/>
</dbReference>
<dbReference type="InterPro" id="IPR050476">
    <property type="entry name" value="Insect_CytP450_Detox"/>
</dbReference>
<protein>
    <recommendedName>
        <fullName evidence="18">Cytochrome P450</fullName>
    </recommendedName>
</protein>
<evidence type="ECO:0000256" key="10">
    <source>
        <dbReference type="ARBA" id="ARBA00023004"/>
    </source>
</evidence>
<dbReference type="OrthoDB" id="2789670at2759"/>
<keyword evidence="10 13" id="KW-0408">Iron</keyword>
<keyword evidence="8" id="KW-0492">Microsome</keyword>
<dbReference type="GO" id="GO:0016705">
    <property type="term" value="F:oxidoreductase activity, acting on paired donors, with incorporation or reduction of molecular oxygen"/>
    <property type="evidence" value="ECO:0007669"/>
    <property type="project" value="InterPro"/>
</dbReference>
<dbReference type="InterPro" id="IPR036396">
    <property type="entry name" value="Cyt_P450_sf"/>
</dbReference>
<dbReference type="InterPro" id="IPR001128">
    <property type="entry name" value="Cyt_P450"/>
</dbReference>
<evidence type="ECO:0000256" key="5">
    <source>
        <dbReference type="ARBA" id="ARBA00022617"/>
    </source>
</evidence>
<evidence type="ECO:0000313" key="16">
    <source>
        <dbReference type="EMBL" id="KAF2878723.1"/>
    </source>
</evidence>
<evidence type="ECO:0000256" key="6">
    <source>
        <dbReference type="ARBA" id="ARBA00022723"/>
    </source>
</evidence>
<evidence type="ECO:0000256" key="14">
    <source>
        <dbReference type="RuleBase" id="RU000461"/>
    </source>
</evidence>
<dbReference type="GO" id="GO:0004497">
    <property type="term" value="F:monooxygenase activity"/>
    <property type="evidence" value="ECO:0007669"/>
    <property type="project" value="UniProtKB-KW"/>
</dbReference>
<dbReference type="Proteomes" id="UP000801492">
    <property type="component" value="Unassembled WGS sequence"/>
</dbReference>
<keyword evidence="7" id="KW-0256">Endoplasmic reticulum</keyword>
<evidence type="ECO:0000313" key="17">
    <source>
        <dbReference type="Proteomes" id="UP000801492"/>
    </source>
</evidence>
<dbReference type="GO" id="GO:0005789">
    <property type="term" value="C:endoplasmic reticulum membrane"/>
    <property type="evidence" value="ECO:0007669"/>
    <property type="project" value="UniProtKB-SubCell"/>
</dbReference>
<evidence type="ECO:0000256" key="8">
    <source>
        <dbReference type="ARBA" id="ARBA00022848"/>
    </source>
</evidence>
<keyword evidence="5 13" id="KW-0349">Heme</keyword>
<dbReference type="GO" id="GO:0005506">
    <property type="term" value="F:iron ion binding"/>
    <property type="evidence" value="ECO:0007669"/>
    <property type="project" value="InterPro"/>
</dbReference>
<sequence length="399" mass="46515">MMMVWESFVFHILTVIITVSLGVYTYFQWAFKYWEKKGIPYVTPNFPFGTIKLFSYPPLPFGEMCKQYYNEYKAKGYKHVGLYVFSRPLYLVLDVEYIRNILSKDFDHFVDRGIYYNEKDDALSGNLFTIEGTKWKNLRAKITPTFTSGKMKMMFQILVESGSHMKDAIDIMRSKDSAINIKDTLSRFTMNTIGSYAFGHETSSTTMTFCLFELTQHLDIQENVRQEINEVLKRHNGEITYDALTEMKYMGQVINETLRKYPPSACLNRKCVKDYKLPDTNIEISSGTAIAIPVLAVHHDPEYFTDPEKFDPDRFSEENKSLIKPYTYLPFGEGPRICIGLRFGLLQTKMGLAVLLKNYRFTLNEKTKLPLKMDPFSTFVSNTEEDIWLNVEKIKQNEY</sequence>
<dbReference type="Pfam" id="PF00067">
    <property type="entry name" value="p450"/>
    <property type="match status" value="1"/>
</dbReference>
<comment type="cofactor">
    <cofactor evidence="1 13">
        <name>heme</name>
        <dbReference type="ChEBI" id="CHEBI:30413"/>
    </cofactor>
</comment>
<dbReference type="PANTHER" id="PTHR24292">
    <property type="entry name" value="CYTOCHROME P450"/>
    <property type="match status" value="1"/>
</dbReference>
<dbReference type="SUPFAM" id="SSF48264">
    <property type="entry name" value="Cytochrome P450"/>
    <property type="match status" value="1"/>
</dbReference>
<feature type="transmembrane region" description="Helical" evidence="15">
    <location>
        <begin position="6"/>
        <end position="27"/>
    </location>
</feature>
<keyword evidence="15" id="KW-1133">Transmembrane helix</keyword>
<dbReference type="EMBL" id="VTPC01091298">
    <property type="protein sequence ID" value="KAF2878723.1"/>
    <property type="molecule type" value="Genomic_DNA"/>
</dbReference>
<dbReference type="InterPro" id="IPR017972">
    <property type="entry name" value="Cyt_P450_CS"/>
</dbReference>
<keyword evidence="12 15" id="KW-0472">Membrane</keyword>
<gene>
    <name evidence="16" type="ORF">ILUMI_27439</name>
</gene>